<dbReference type="RefSeq" id="XP_009533424.1">
    <property type="nucleotide sequence ID" value="XM_009535129.1"/>
</dbReference>
<dbReference type="KEGG" id="psoj:PHYSODRAFT_317803"/>
<dbReference type="Proteomes" id="UP000002640">
    <property type="component" value="Unassembled WGS sequence"/>
</dbReference>
<proteinExistence type="predicted"/>
<accession>G5A178</accession>
<organism evidence="2 3">
    <name type="scientific">Phytophthora sojae (strain P6497)</name>
    <name type="common">Soybean stem and root rot agent</name>
    <name type="synonym">Phytophthora megasperma f. sp. glycines</name>
    <dbReference type="NCBI Taxonomy" id="1094619"/>
    <lineage>
        <taxon>Eukaryota</taxon>
        <taxon>Sar</taxon>
        <taxon>Stramenopiles</taxon>
        <taxon>Oomycota</taxon>
        <taxon>Peronosporomycetes</taxon>
        <taxon>Peronosporales</taxon>
        <taxon>Peronosporaceae</taxon>
        <taxon>Phytophthora</taxon>
    </lineage>
</organism>
<dbReference type="PANTHER" id="PTHR43948">
    <property type="entry name" value="DNAJ HOMOLOG SUBFAMILY B"/>
    <property type="match status" value="1"/>
</dbReference>
<dbReference type="InParanoid" id="G5A178"/>
<dbReference type="GO" id="GO:0005634">
    <property type="term" value="C:nucleus"/>
    <property type="evidence" value="ECO:0007669"/>
    <property type="project" value="TreeGrafter"/>
</dbReference>
<evidence type="ECO:0000259" key="1">
    <source>
        <dbReference type="PROSITE" id="PS50076"/>
    </source>
</evidence>
<dbReference type="SUPFAM" id="SSF46565">
    <property type="entry name" value="Chaperone J-domain"/>
    <property type="match status" value="1"/>
</dbReference>
<dbReference type="SMART" id="SM00271">
    <property type="entry name" value="DnaJ"/>
    <property type="match status" value="1"/>
</dbReference>
<dbReference type="GO" id="GO:0044183">
    <property type="term" value="F:protein folding chaperone"/>
    <property type="evidence" value="ECO:0007669"/>
    <property type="project" value="TreeGrafter"/>
</dbReference>
<dbReference type="Pfam" id="PF00226">
    <property type="entry name" value="DnaJ"/>
    <property type="match status" value="1"/>
</dbReference>
<dbReference type="GO" id="GO:0005737">
    <property type="term" value="C:cytoplasm"/>
    <property type="evidence" value="ECO:0007669"/>
    <property type="project" value="TreeGrafter"/>
</dbReference>
<name>G5A178_PHYSP</name>
<reference evidence="2 3" key="1">
    <citation type="journal article" date="2006" name="Science">
        <title>Phytophthora genome sequences uncover evolutionary origins and mechanisms of pathogenesis.</title>
        <authorList>
            <person name="Tyler B.M."/>
            <person name="Tripathy S."/>
            <person name="Zhang X."/>
            <person name="Dehal P."/>
            <person name="Jiang R.H."/>
            <person name="Aerts A."/>
            <person name="Arredondo F.D."/>
            <person name="Baxter L."/>
            <person name="Bensasson D."/>
            <person name="Beynon J.L."/>
            <person name="Chapman J."/>
            <person name="Damasceno C.M."/>
            <person name="Dorrance A.E."/>
            <person name="Dou D."/>
            <person name="Dickerman A.W."/>
            <person name="Dubchak I.L."/>
            <person name="Garbelotto M."/>
            <person name="Gijzen M."/>
            <person name="Gordon S.G."/>
            <person name="Govers F."/>
            <person name="Grunwald N.J."/>
            <person name="Huang W."/>
            <person name="Ivors K.L."/>
            <person name="Jones R.W."/>
            <person name="Kamoun S."/>
            <person name="Krampis K."/>
            <person name="Lamour K.H."/>
            <person name="Lee M.K."/>
            <person name="McDonald W.H."/>
            <person name="Medina M."/>
            <person name="Meijer H.J."/>
            <person name="Nordberg E.K."/>
            <person name="Maclean D.J."/>
            <person name="Ospina-Giraldo M.D."/>
            <person name="Morris P.F."/>
            <person name="Phuntumart V."/>
            <person name="Putnam N.H."/>
            <person name="Rash S."/>
            <person name="Rose J.K."/>
            <person name="Sakihama Y."/>
            <person name="Salamov A.A."/>
            <person name="Savidor A."/>
            <person name="Scheuring C.F."/>
            <person name="Smith B.M."/>
            <person name="Sobral B.W."/>
            <person name="Terry A."/>
            <person name="Torto-Alalibo T.A."/>
            <person name="Win J."/>
            <person name="Xu Z."/>
            <person name="Zhang H."/>
            <person name="Grigoriev I.V."/>
            <person name="Rokhsar D.S."/>
            <person name="Boore J.L."/>
        </authorList>
    </citation>
    <scope>NUCLEOTIDE SEQUENCE [LARGE SCALE GENOMIC DNA]</scope>
    <source>
        <strain evidence="2 3">P6497</strain>
    </source>
</reference>
<dbReference type="InterPro" id="IPR001623">
    <property type="entry name" value="DnaJ_domain"/>
</dbReference>
<protein>
    <recommendedName>
        <fullName evidence="1">J domain-containing protein</fullName>
    </recommendedName>
</protein>
<gene>
    <name evidence="2" type="ORF">PHYSODRAFT_317803</name>
</gene>
<dbReference type="GO" id="GO:0051087">
    <property type="term" value="F:protein-folding chaperone binding"/>
    <property type="evidence" value="ECO:0007669"/>
    <property type="project" value="TreeGrafter"/>
</dbReference>
<dbReference type="GO" id="GO:0051082">
    <property type="term" value="F:unfolded protein binding"/>
    <property type="evidence" value="ECO:0007669"/>
    <property type="project" value="TreeGrafter"/>
</dbReference>
<dbReference type="PANTHER" id="PTHR43948:SF14">
    <property type="entry name" value="PROTEIN DNAJ, PUTATIVE-RELATED"/>
    <property type="match status" value="1"/>
</dbReference>
<dbReference type="SMR" id="G5A178"/>
<dbReference type="PRINTS" id="PR00625">
    <property type="entry name" value="JDOMAIN"/>
</dbReference>
<dbReference type="GeneID" id="20644121"/>
<dbReference type="CDD" id="cd06257">
    <property type="entry name" value="DnaJ"/>
    <property type="match status" value="1"/>
</dbReference>
<dbReference type="OMA" id="CPFNWFN"/>
<dbReference type="PROSITE" id="PS50076">
    <property type="entry name" value="DNAJ_2"/>
    <property type="match status" value="1"/>
</dbReference>
<sequence>MLPRRALRHAVAIPSRAVGTAAALARPCVVHSDAKQDESSDGSGVSTHSALQRQQLEFCCLLCGWDVACSTCPFNWFNFDPRKFRTKQRRRPGDTDPRNLAASEVDVRQAMEILGIEASSTPMGGFDKVSITQQQVKDAFRAKALEWHPDCNQDPEAETVFKEILQAYELLLAHAR</sequence>
<dbReference type="STRING" id="1094619.G5A178"/>
<dbReference type="AlphaFoldDB" id="G5A178"/>
<evidence type="ECO:0000313" key="3">
    <source>
        <dbReference type="Proteomes" id="UP000002640"/>
    </source>
</evidence>
<feature type="domain" description="J" evidence="1">
    <location>
        <begin position="109"/>
        <end position="176"/>
    </location>
</feature>
<evidence type="ECO:0000313" key="2">
    <source>
        <dbReference type="EMBL" id="EGZ10679.1"/>
    </source>
</evidence>
<dbReference type="Gene3D" id="1.10.287.110">
    <property type="entry name" value="DnaJ domain"/>
    <property type="match status" value="1"/>
</dbReference>
<dbReference type="EMBL" id="JH159158">
    <property type="protein sequence ID" value="EGZ10679.1"/>
    <property type="molecule type" value="Genomic_DNA"/>
</dbReference>
<keyword evidence="3" id="KW-1185">Reference proteome</keyword>
<dbReference type="InterPro" id="IPR036869">
    <property type="entry name" value="J_dom_sf"/>
</dbReference>